<dbReference type="EMBL" id="JAYMYR010000008">
    <property type="protein sequence ID" value="KAK7346577.1"/>
    <property type="molecule type" value="Genomic_DNA"/>
</dbReference>
<gene>
    <name evidence="1" type="ORF">VNO80_21100</name>
</gene>
<reference evidence="1 2" key="1">
    <citation type="submission" date="2024-01" db="EMBL/GenBank/DDBJ databases">
        <title>The genomes of 5 underutilized Papilionoideae crops provide insights into root nodulation and disease resistanc.</title>
        <authorList>
            <person name="Jiang F."/>
        </authorList>
    </citation>
    <scope>NUCLEOTIDE SEQUENCE [LARGE SCALE GENOMIC DNA]</scope>
    <source>
        <strain evidence="1">JINMINGXINNONG_FW02</strain>
        <tissue evidence="1">Leaves</tissue>
    </source>
</reference>
<name>A0AAN9QSR3_PHACN</name>
<dbReference type="AlphaFoldDB" id="A0AAN9QSR3"/>
<organism evidence="1 2">
    <name type="scientific">Phaseolus coccineus</name>
    <name type="common">Scarlet runner bean</name>
    <name type="synonym">Phaseolus multiflorus</name>
    <dbReference type="NCBI Taxonomy" id="3886"/>
    <lineage>
        <taxon>Eukaryota</taxon>
        <taxon>Viridiplantae</taxon>
        <taxon>Streptophyta</taxon>
        <taxon>Embryophyta</taxon>
        <taxon>Tracheophyta</taxon>
        <taxon>Spermatophyta</taxon>
        <taxon>Magnoliopsida</taxon>
        <taxon>eudicotyledons</taxon>
        <taxon>Gunneridae</taxon>
        <taxon>Pentapetalae</taxon>
        <taxon>rosids</taxon>
        <taxon>fabids</taxon>
        <taxon>Fabales</taxon>
        <taxon>Fabaceae</taxon>
        <taxon>Papilionoideae</taxon>
        <taxon>50 kb inversion clade</taxon>
        <taxon>NPAAA clade</taxon>
        <taxon>indigoferoid/millettioid clade</taxon>
        <taxon>Phaseoleae</taxon>
        <taxon>Phaseolus</taxon>
    </lineage>
</organism>
<proteinExistence type="predicted"/>
<accession>A0AAN9QSR3</accession>
<dbReference type="Proteomes" id="UP001374584">
    <property type="component" value="Unassembled WGS sequence"/>
</dbReference>
<evidence type="ECO:0000313" key="2">
    <source>
        <dbReference type="Proteomes" id="UP001374584"/>
    </source>
</evidence>
<keyword evidence="2" id="KW-1185">Reference proteome</keyword>
<evidence type="ECO:0000313" key="1">
    <source>
        <dbReference type="EMBL" id="KAK7346577.1"/>
    </source>
</evidence>
<comment type="caution">
    <text evidence="1">The sequence shown here is derived from an EMBL/GenBank/DDBJ whole genome shotgun (WGS) entry which is preliminary data.</text>
</comment>
<sequence length="78" mass="8619">MYLSAGENDVHNISGQLVINDEFLVLYGLSCSGLLSGKGFTRKRVRYGEDCGALQGRALLGRSFYCFIAYLSDWNSSN</sequence>
<protein>
    <submittedName>
        <fullName evidence="1">Uncharacterized protein</fullName>
    </submittedName>
</protein>